<dbReference type="OrthoDB" id="430522at2759"/>
<evidence type="ECO:0000256" key="4">
    <source>
        <dbReference type="ARBA" id="ARBA00022723"/>
    </source>
</evidence>
<keyword evidence="4" id="KW-0479">Metal-binding</keyword>
<evidence type="ECO:0000256" key="12">
    <source>
        <dbReference type="ARBA" id="ARBA00081607"/>
    </source>
</evidence>
<comment type="subcellular location">
    <subcellularLocation>
        <location evidence="2">Nucleus</location>
    </subcellularLocation>
</comment>
<evidence type="ECO:0000313" key="17">
    <source>
        <dbReference type="Proteomes" id="UP000262825"/>
    </source>
</evidence>
<evidence type="ECO:0000256" key="9">
    <source>
        <dbReference type="ARBA" id="ARBA00023242"/>
    </source>
</evidence>
<dbReference type="PROSITE" id="PS51471">
    <property type="entry name" value="FE2OG_OXY"/>
    <property type="match status" value="1"/>
</dbReference>
<dbReference type="PANTHER" id="PTHR12117:SF0">
    <property type="entry name" value="PROLYL 3-HYDROXYLASE OGFOD1"/>
    <property type="match status" value="1"/>
</dbReference>
<dbReference type="GO" id="GO:0009896">
    <property type="term" value="P:positive regulation of catabolic process"/>
    <property type="evidence" value="ECO:0007669"/>
    <property type="project" value="UniProtKB-ARBA"/>
</dbReference>
<dbReference type="InterPro" id="IPR043044">
    <property type="entry name" value="TPA1/Ofd1_C"/>
</dbReference>
<comment type="cofactor">
    <cofactor evidence="1">
        <name>L-ascorbate</name>
        <dbReference type="ChEBI" id="CHEBI:38290"/>
    </cofactor>
</comment>
<evidence type="ECO:0000256" key="7">
    <source>
        <dbReference type="ARBA" id="ARBA00023002"/>
    </source>
</evidence>
<evidence type="ECO:0000256" key="8">
    <source>
        <dbReference type="ARBA" id="ARBA00023004"/>
    </source>
</evidence>
<dbReference type="InterPro" id="IPR019601">
    <property type="entry name" value="Oxoglutarate/Fe-dep_Oase_C"/>
</dbReference>
<keyword evidence="6" id="KW-0223">Dioxygenase</keyword>
<dbReference type="GO" id="GO:0005506">
    <property type="term" value="F:iron ion binding"/>
    <property type="evidence" value="ECO:0007669"/>
    <property type="project" value="InterPro"/>
</dbReference>
<evidence type="ECO:0000256" key="6">
    <source>
        <dbReference type="ARBA" id="ARBA00022964"/>
    </source>
</evidence>
<dbReference type="Proteomes" id="UP000262825">
    <property type="component" value="Unassembled WGS sequence"/>
</dbReference>
<evidence type="ECO:0000256" key="11">
    <source>
        <dbReference type="ARBA" id="ARBA00051966"/>
    </source>
</evidence>
<dbReference type="AlphaFoldDB" id="A0A376B607"/>
<dbReference type="Pfam" id="PF13661">
    <property type="entry name" value="2OG-FeII_Oxy_4"/>
    <property type="match status" value="1"/>
</dbReference>
<gene>
    <name evidence="16" type="ORF">SCODWIG_01655</name>
</gene>
<keyword evidence="9" id="KW-0539">Nucleus</keyword>
<evidence type="ECO:0000256" key="2">
    <source>
        <dbReference type="ARBA" id="ARBA00004123"/>
    </source>
</evidence>
<evidence type="ECO:0000256" key="14">
    <source>
        <dbReference type="SAM" id="MobiDB-lite"/>
    </source>
</evidence>
<dbReference type="InterPro" id="IPR005123">
    <property type="entry name" value="Oxoglu/Fe-dep_dioxygenase_dom"/>
</dbReference>
<feature type="region of interest" description="Disordered" evidence="14">
    <location>
        <begin position="1"/>
        <end position="29"/>
    </location>
</feature>
<dbReference type="Gene3D" id="2.60.120.620">
    <property type="entry name" value="q2cbj1_9rhob like domain"/>
    <property type="match status" value="1"/>
</dbReference>
<feature type="domain" description="Fe2OG dioxygenase" evidence="15">
    <location>
        <begin position="148"/>
        <end position="254"/>
    </location>
</feature>
<dbReference type="GO" id="GO:0006449">
    <property type="term" value="P:regulation of translational termination"/>
    <property type="evidence" value="ECO:0007669"/>
    <property type="project" value="TreeGrafter"/>
</dbReference>
<dbReference type="GO" id="GO:0031543">
    <property type="term" value="F:peptidyl-proline dioxygenase activity"/>
    <property type="evidence" value="ECO:0007669"/>
    <property type="project" value="TreeGrafter"/>
</dbReference>
<protein>
    <recommendedName>
        <fullName evidence="12">uS12 prolyl 3,4-dihydroxylase</fullName>
    </recommendedName>
</protein>
<comment type="catalytic activity">
    <reaction evidence="10">
        <text>[ribosomal protein uS12]-L-proline + 2-oxoglutarate + O2 = [ribosomal protein uS12]-(3S)-3-hydroxy-L-proline + succinate + CO2</text>
        <dbReference type="Rhea" id="RHEA:54156"/>
        <dbReference type="Rhea" id="RHEA-COMP:13816"/>
        <dbReference type="Rhea" id="RHEA-COMP:13818"/>
        <dbReference type="ChEBI" id="CHEBI:15379"/>
        <dbReference type="ChEBI" id="CHEBI:16526"/>
        <dbReference type="ChEBI" id="CHEBI:16810"/>
        <dbReference type="ChEBI" id="CHEBI:30031"/>
        <dbReference type="ChEBI" id="CHEBI:50342"/>
        <dbReference type="ChEBI" id="CHEBI:85428"/>
    </reaction>
</comment>
<evidence type="ECO:0000256" key="5">
    <source>
        <dbReference type="ARBA" id="ARBA00022896"/>
    </source>
</evidence>
<comment type="catalytic activity">
    <reaction evidence="11">
        <text>[ribosomal protein uS12]-(3S)-3-hydroxy-L-proline + 2-oxoglutarate + O2 = [ribosomal protein uS12]-(3S)-3,4-dihydroxy-L-proline + succinate + CO2</text>
        <dbReference type="Rhea" id="RHEA:54160"/>
        <dbReference type="Rhea" id="RHEA-COMP:13817"/>
        <dbReference type="Rhea" id="RHEA-COMP:13818"/>
        <dbReference type="ChEBI" id="CHEBI:15379"/>
        <dbReference type="ChEBI" id="CHEBI:16526"/>
        <dbReference type="ChEBI" id="CHEBI:16810"/>
        <dbReference type="ChEBI" id="CHEBI:30031"/>
        <dbReference type="ChEBI" id="CHEBI:85428"/>
        <dbReference type="ChEBI" id="CHEBI:138052"/>
    </reaction>
</comment>
<dbReference type="GO" id="GO:0005737">
    <property type="term" value="C:cytoplasm"/>
    <property type="evidence" value="ECO:0007669"/>
    <property type="project" value="TreeGrafter"/>
</dbReference>
<dbReference type="PANTHER" id="PTHR12117">
    <property type="entry name" value="HISTONE ACETYLTRANSFERASE COMPLEX"/>
    <property type="match status" value="1"/>
</dbReference>
<dbReference type="SMART" id="SM00702">
    <property type="entry name" value="P4Hc"/>
    <property type="match status" value="1"/>
</dbReference>
<comment type="similarity">
    <text evidence="3">Belongs to the TPA1 family.</text>
</comment>
<dbReference type="GO" id="GO:0005634">
    <property type="term" value="C:nucleus"/>
    <property type="evidence" value="ECO:0007669"/>
    <property type="project" value="UniProtKB-SubCell"/>
</dbReference>
<keyword evidence="5" id="KW-0847">Vitamin C</keyword>
<dbReference type="EMBL" id="UFAJ01000226">
    <property type="protein sequence ID" value="SSD59894.1"/>
    <property type="molecule type" value="Genomic_DNA"/>
</dbReference>
<evidence type="ECO:0000256" key="3">
    <source>
        <dbReference type="ARBA" id="ARBA00007443"/>
    </source>
</evidence>
<evidence type="ECO:0000256" key="13">
    <source>
        <dbReference type="SAM" id="Coils"/>
    </source>
</evidence>
<dbReference type="GO" id="GO:0010604">
    <property type="term" value="P:positive regulation of macromolecule metabolic process"/>
    <property type="evidence" value="ECO:0007669"/>
    <property type="project" value="UniProtKB-ARBA"/>
</dbReference>
<reference evidence="17" key="1">
    <citation type="submission" date="2018-06" db="EMBL/GenBank/DDBJ databases">
        <authorList>
            <person name="Guldener U."/>
        </authorList>
    </citation>
    <scope>NUCLEOTIDE SEQUENCE [LARGE SCALE GENOMIC DNA]</scope>
    <source>
        <strain evidence="17">UTAD17</strain>
    </source>
</reference>
<evidence type="ECO:0000256" key="10">
    <source>
        <dbReference type="ARBA" id="ARBA00047444"/>
    </source>
</evidence>
<name>A0A376B607_9ASCO</name>
<dbReference type="GO" id="GO:0031418">
    <property type="term" value="F:L-ascorbic acid binding"/>
    <property type="evidence" value="ECO:0007669"/>
    <property type="project" value="UniProtKB-KW"/>
</dbReference>
<keyword evidence="17" id="KW-1185">Reference proteome</keyword>
<dbReference type="Pfam" id="PF10637">
    <property type="entry name" value="Ofd1_CTDD"/>
    <property type="match status" value="1"/>
</dbReference>
<keyword evidence="7" id="KW-0560">Oxidoreductase</keyword>
<dbReference type="InterPro" id="IPR006620">
    <property type="entry name" value="Pro_4_hyd_alph"/>
</dbReference>
<sequence length="644" mass="74032">MTKAKRSNKSEKSLQQSKDAKPSKKQALPEDKVKSLFNSKIWDTEFQQNLQNQIATAKPYNWGSITPLVDDDLLRKVRKEIETEIHFTNKETDIYKVNQSGDLANLSGLDWNDLSRLPSLFKLREILYSDVYREVIAKVCQCGPLSGVKTDMSINTYDKGCHLLIHDDVIGSRRVSFILYLPDPDKTWKEHYGGSLQLFDSVVPNVPCSDPCAKFVPQFNSIAFFAVQPGFSFHEVEEVKVDKHRLSIQGWYHIPQFGEKGYIKGEEQEWVKTNTSTLAQLESKTLKDYEFPKLTERELIPYHKVKHLEEMAGEGNSITLTREDLDKLSKYISPQHLSVAGVKSLQEKFLESSILNMEDFLKPEISDVLREQIRDTELEKECPYSYDDVKFPWKTAFPTHKWRYLYIDGKTDFKIHNGEDLDNSLNSGDESSNFQLTKYANGESNCVETELIDLAVFFQSLVFQKYIANLTCLIPISEQILIRRFRPGKDYTLATTSPISPYDLSRSETSAMDLEEEREKVADKSKSFEFLKEALLEATLCLTPSNYKTWENGEVGGYQLYMMNQTKDQVKNNKDLDDASVYKKDDSGDAVLINKPAAWNTFTLVLRDENVLEFIKYVSANASGSRWDINAKWDVEIEEDEDKQ</sequence>
<evidence type="ECO:0000313" key="16">
    <source>
        <dbReference type="EMBL" id="SSD59894.1"/>
    </source>
</evidence>
<dbReference type="InterPro" id="IPR039558">
    <property type="entry name" value="TPA1/OFD1_N"/>
</dbReference>
<organism evidence="16 17">
    <name type="scientific">Saccharomycodes ludwigii</name>
    <dbReference type="NCBI Taxonomy" id="36035"/>
    <lineage>
        <taxon>Eukaryota</taxon>
        <taxon>Fungi</taxon>
        <taxon>Dikarya</taxon>
        <taxon>Ascomycota</taxon>
        <taxon>Saccharomycotina</taxon>
        <taxon>Saccharomycetes</taxon>
        <taxon>Saccharomycodales</taxon>
        <taxon>Saccharomycodaceae</taxon>
        <taxon>Saccharomycodes</taxon>
    </lineage>
</organism>
<feature type="compositionally biased region" description="Basic and acidic residues" evidence="14">
    <location>
        <begin position="8"/>
        <end position="29"/>
    </location>
</feature>
<accession>A0A376B607</accession>
<dbReference type="InterPro" id="IPR051842">
    <property type="entry name" value="uS12_prolyl_hydroxylase"/>
</dbReference>
<proteinExistence type="inferred from homology"/>
<evidence type="ECO:0000256" key="1">
    <source>
        <dbReference type="ARBA" id="ARBA00001961"/>
    </source>
</evidence>
<dbReference type="VEuPathDB" id="FungiDB:SCODWIG_01655"/>
<dbReference type="FunFam" id="2.60.120.620:FF:000014">
    <property type="entry name" value="Prolyl 3,4-dihydroxylase TPA1"/>
    <property type="match status" value="1"/>
</dbReference>
<keyword evidence="8" id="KW-0408">Iron</keyword>
<evidence type="ECO:0000259" key="15">
    <source>
        <dbReference type="PROSITE" id="PS51471"/>
    </source>
</evidence>
<feature type="coiled-coil region" evidence="13">
    <location>
        <begin position="504"/>
        <end position="534"/>
    </location>
</feature>
<keyword evidence="13" id="KW-0175">Coiled coil</keyword>
<dbReference type="Gene3D" id="3.60.130.20">
    <property type="entry name" value="Oxoglutarate/iron-dependent oxygenase, C-terminal degradation domain"/>
    <property type="match status" value="1"/>
</dbReference>